<protein>
    <submittedName>
        <fullName evidence="2">Uncharacterized protein</fullName>
    </submittedName>
</protein>
<name>A0A845LDF7_HELGE</name>
<sequence>MLTTMVQMIRKEVTAFREEVQDTERLIRNCNEFSLAPVQASLRSMRQSLQPLSIVVSVRNLAAQEINVVWNGLKRLGSFVARPVVSIVENSKKVIGSIKGAYSSLSKMAPQIFPEINAKAAFDTTLGSAMTMEKQTSSIQQSIGMNNKNLSSEDLSKQTGDYVKWLRETAASKPIDFQETISAGTRAIQIAQGDTSLARSLTELAANMASQTEGKSIKDAMDALMAARGGEFKQLKDSFGINITEEDLKGLFGKNPKEMNSESAKDTGYRNLLGNLNSRYTNQGPPSTVSGMMGVMKSRVGVSLQGMGMKGIEAIKPEIQELYNLLSPERMKVFEQFGANAMGGLVGAIVKGVNILQSVWPSILPSLQTAWNGIQQVFDWIVQKIDSVGQRMPSFSSLWNSTWPIISNVLGTAWNTIQPVLGYLLDQIPAIQTLWSAAWPTISGVMETAWQIIAPALDIIWFAMQSVWEIFKMAWPFMVGIVRAAWTLLKPIFAIVTWGLGLISKGLGYIREHFFGFENILNAGKDKPNEEQSAAQDGAPQGPPGTGIPEPEQNKEAQQVIDSFKNTDIPKAPPVQPRSPYDSALTQNKDGQVPVNLQSTSGVLASNPTPVIERVPLNINIVIPKLADTVNAYSTADLERFMSTLEEKLRTAATNMATA</sequence>
<comment type="caution">
    <text evidence="2">The sequence shown here is derived from an EMBL/GenBank/DDBJ whole genome shotgun (WGS) entry which is preliminary data.</text>
</comment>
<accession>A0A845LDF7</accession>
<dbReference type="RefSeq" id="WP_161261213.1">
    <property type="nucleotide sequence ID" value="NZ_JAFBDC010000003.1"/>
</dbReference>
<dbReference type="AlphaFoldDB" id="A0A845LDF7"/>
<evidence type="ECO:0000256" key="1">
    <source>
        <dbReference type="SAM" id="MobiDB-lite"/>
    </source>
</evidence>
<evidence type="ECO:0000313" key="3">
    <source>
        <dbReference type="Proteomes" id="UP000471031"/>
    </source>
</evidence>
<gene>
    <name evidence="2" type="ORF">GTO89_06355</name>
</gene>
<organism evidence="2 3">
    <name type="scientific">Heliomicrobium gestii</name>
    <name type="common">Heliobacterium gestii</name>
    <dbReference type="NCBI Taxonomy" id="2699"/>
    <lineage>
        <taxon>Bacteria</taxon>
        <taxon>Bacillati</taxon>
        <taxon>Bacillota</taxon>
        <taxon>Clostridia</taxon>
        <taxon>Eubacteriales</taxon>
        <taxon>Heliobacteriaceae</taxon>
        <taxon>Heliomicrobium</taxon>
    </lineage>
</organism>
<dbReference type="Proteomes" id="UP000471031">
    <property type="component" value="Unassembled WGS sequence"/>
</dbReference>
<proteinExistence type="predicted"/>
<evidence type="ECO:0000313" key="2">
    <source>
        <dbReference type="EMBL" id="MZP42659.1"/>
    </source>
</evidence>
<feature type="region of interest" description="Disordered" evidence="1">
    <location>
        <begin position="527"/>
        <end position="552"/>
    </location>
</feature>
<feature type="region of interest" description="Disordered" evidence="1">
    <location>
        <begin position="566"/>
        <end position="588"/>
    </location>
</feature>
<dbReference type="OrthoDB" id="1677957at2"/>
<keyword evidence="3" id="KW-1185">Reference proteome</keyword>
<reference evidence="2 3" key="1">
    <citation type="submission" date="2020-01" db="EMBL/GenBank/DDBJ databases">
        <title>Whole genome sequence of Heliobacterium gestii DSM 11169.</title>
        <authorList>
            <person name="Kyndt J.A."/>
            <person name="Meyer T.E."/>
        </authorList>
    </citation>
    <scope>NUCLEOTIDE SEQUENCE [LARGE SCALE GENOMIC DNA]</scope>
    <source>
        <strain evidence="2 3">DSM 11169</strain>
    </source>
</reference>
<dbReference type="EMBL" id="WXEX01000004">
    <property type="protein sequence ID" value="MZP42659.1"/>
    <property type="molecule type" value="Genomic_DNA"/>
</dbReference>